<organism evidence="2 3">
    <name type="scientific">Pseudomonas fluorescens</name>
    <dbReference type="NCBI Taxonomy" id="294"/>
    <lineage>
        <taxon>Bacteria</taxon>
        <taxon>Pseudomonadati</taxon>
        <taxon>Pseudomonadota</taxon>
        <taxon>Gammaproteobacteria</taxon>
        <taxon>Pseudomonadales</taxon>
        <taxon>Pseudomonadaceae</taxon>
        <taxon>Pseudomonas</taxon>
    </lineage>
</organism>
<sequence>MNRINPPAVTGLQSFTHCANSIVQPLARQRMLDSSVEIEAAAVAYQYHAFLGTLFSIPPLLAARGDDPVVCGTLLKSELINLYDYSMVQRHPGRDYYDRILTAANEKCPYCGGIGRPQSLDHYLPKAHYPQYSVNPQNLIPSCRDCNTGKSNGLAQDAAGQPIHPYLDSDRFFLEQWVSAEVVYTDPCYIRFFTSVPQAWPQVDASRAINHFSDFDLGKRYAIQAGEELGVLIDQRRGFLANLSPQEFAQFLNSVASARLFPNHWKKVMYQALSTDHRFCSSVF</sequence>
<dbReference type="Proteomes" id="UP000326611">
    <property type="component" value="Unassembled WGS sequence"/>
</dbReference>
<reference evidence="2 3" key="1">
    <citation type="submission" date="2019-09" db="EMBL/GenBank/DDBJ databases">
        <authorList>
            <person name="Chandra G."/>
            <person name="Truman W A."/>
        </authorList>
    </citation>
    <scope>NUCLEOTIDE SEQUENCE [LARGE SCALE GENOMIC DNA]</scope>
    <source>
        <strain evidence="2">PS918</strain>
    </source>
</reference>
<dbReference type="GO" id="GO:0003676">
    <property type="term" value="F:nucleic acid binding"/>
    <property type="evidence" value="ECO:0007669"/>
    <property type="project" value="InterPro"/>
</dbReference>
<feature type="domain" description="HNH nuclease" evidence="1">
    <location>
        <begin position="95"/>
        <end position="148"/>
    </location>
</feature>
<accession>A0A5E7SNR0</accession>
<dbReference type="GO" id="GO:0004519">
    <property type="term" value="F:endonuclease activity"/>
    <property type="evidence" value="ECO:0007669"/>
    <property type="project" value="InterPro"/>
</dbReference>
<dbReference type="OrthoDB" id="9816185at2"/>
<name>A0A5E7SNR0_PSEFL</name>
<dbReference type="SMART" id="SM00507">
    <property type="entry name" value="HNHc"/>
    <property type="match status" value="1"/>
</dbReference>
<dbReference type="GO" id="GO:0008270">
    <property type="term" value="F:zinc ion binding"/>
    <property type="evidence" value="ECO:0007669"/>
    <property type="project" value="InterPro"/>
</dbReference>
<proteinExistence type="predicted"/>
<dbReference type="InterPro" id="IPR002711">
    <property type="entry name" value="HNH"/>
</dbReference>
<evidence type="ECO:0000313" key="2">
    <source>
        <dbReference type="EMBL" id="VVP84993.1"/>
    </source>
</evidence>
<dbReference type="CDD" id="cd00085">
    <property type="entry name" value="HNHc"/>
    <property type="match status" value="1"/>
</dbReference>
<dbReference type="Gene3D" id="1.10.30.50">
    <property type="match status" value="1"/>
</dbReference>
<dbReference type="RefSeq" id="WP_150770731.1">
    <property type="nucleotide sequence ID" value="NZ_CABVIY010000003.1"/>
</dbReference>
<evidence type="ECO:0000259" key="1">
    <source>
        <dbReference type="SMART" id="SM00507"/>
    </source>
</evidence>
<evidence type="ECO:0000313" key="3">
    <source>
        <dbReference type="Proteomes" id="UP000326611"/>
    </source>
</evidence>
<dbReference type="AlphaFoldDB" id="A0A5E7SNR0"/>
<protein>
    <recommendedName>
        <fullName evidence="1">HNH nuclease domain-containing protein</fullName>
    </recommendedName>
</protein>
<dbReference type="EMBL" id="CABVIY010000003">
    <property type="protein sequence ID" value="VVP84993.1"/>
    <property type="molecule type" value="Genomic_DNA"/>
</dbReference>
<gene>
    <name evidence="2" type="ORF">PS918_02686</name>
</gene>
<dbReference type="Pfam" id="PF01844">
    <property type="entry name" value="HNH"/>
    <property type="match status" value="1"/>
</dbReference>
<dbReference type="InterPro" id="IPR003615">
    <property type="entry name" value="HNH_nuc"/>
</dbReference>